<evidence type="ECO:0000256" key="1">
    <source>
        <dbReference type="SAM" id="MobiDB-lite"/>
    </source>
</evidence>
<evidence type="ECO:0000313" key="4">
    <source>
        <dbReference type="Proteomes" id="UP000288805"/>
    </source>
</evidence>
<reference evidence="3 4" key="1">
    <citation type="journal article" date="2018" name="PLoS Genet.">
        <title>Population sequencing reveals clonal diversity and ancestral inbreeding in the grapevine cultivar Chardonnay.</title>
        <authorList>
            <person name="Roach M.J."/>
            <person name="Johnson D.L."/>
            <person name="Bohlmann J."/>
            <person name="van Vuuren H.J."/>
            <person name="Jones S.J."/>
            <person name="Pretorius I.S."/>
            <person name="Schmidt S.A."/>
            <person name="Borneman A.R."/>
        </authorList>
    </citation>
    <scope>NUCLEOTIDE SEQUENCE [LARGE SCALE GENOMIC DNA]</scope>
    <source>
        <strain evidence="4">cv. Chardonnay</strain>
        <tissue evidence="3">Leaf</tissue>
    </source>
</reference>
<feature type="domain" description="G-patch" evidence="2">
    <location>
        <begin position="65"/>
        <end position="111"/>
    </location>
</feature>
<dbReference type="PANTHER" id="PTHR23149">
    <property type="entry name" value="G PATCH DOMAIN CONTAINING PROTEIN"/>
    <property type="match status" value="1"/>
</dbReference>
<dbReference type="PROSITE" id="PS50174">
    <property type="entry name" value="G_PATCH"/>
    <property type="match status" value="1"/>
</dbReference>
<proteinExistence type="predicted"/>
<sequence>MGKIADLIRAVDIGGAHEFSGRHPPIHASPPTKNMVEKHRNFAFTPSEAAMAAPEAPLCYVGIARQSAAFRLMKQMGWEEGEGLGKDKQGIKGYVRVQNKQDTLGVGVEKPNNWAFDTAQFDSILKKLKVQAVETNDEVDEKNDVQAGKESDASKDVKDPVVKVTRPQGRYKRREKGKLVHSYSSKDLEGILCPKRHKGTTLRAFFCFFPTKQPLVKKVEDSPQTNPSQMLNWGLMRNQTVMFSMLKVAFAIELKPGLTILCPLSESKPDFNQVSSFV</sequence>
<evidence type="ECO:0000259" key="2">
    <source>
        <dbReference type="PROSITE" id="PS50174"/>
    </source>
</evidence>
<protein>
    <recommendedName>
        <fullName evidence="2">G-patch domain-containing protein</fullName>
    </recommendedName>
</protein>
<dbReference type="InterPro" id="IPR000467">
    <property type="entry name" value="G_patch_dom"/>
</dbReference>
<name>A0A438J590_VITVI</name>
<feature type="compositionally biased region" description="Basic and acidic residues" evidence="1">
    <location>
        <begin position="142"/>
        <end position="158"/>
    </location>
</feature>
<gene>
    <name evidence="3" type="ORF">CK203_015547</name>
</gene>
<dbReference type="AlphaFoldDB" id="A0A438J590"/>
<dbReference type="PANTHER" id="PTHR23149:SF9">
    <property type="entry name" value="G PATCH DOMAIN-CONTAINING PROTEIN 4"/>
    <property type="match status" value="1"/>
</dbReference>
<dbReference type="GO" id="GO:0003676">
    <property type="term" value="F:nucleic acid binding"/>
    <property type="evidence" value="ECO:0007669"/>
    <property type="project" value="InterPro"/>
</dbReference>
<evidence type="ECO:0000313" key="3">
    <source>
        <dbReference type="EMBL" id="RVX04141.1"/>
    </source>
</evidence>
<dbReference type="EMBL" id="QGNW01000062">
    <property type="protein sequence ID" value="RVX04141.1"/>
    <property type="molecule type" value="Genomic_DNA"/>
</dbReference>
<dbReference type="Pfam" id="PF01585">
    <property type="entry name" value="G-patch"/>
    <property type="match status" value="1"/>
</dbReference>
<dbReference type="Proteomes" id="UP000288805">
    <property type="component" value="Unassembled WGS sequence"/>
</dbReference>
<accession>A0A438J590</accession>
<dbReference type="SMART" id="SM00443">
    <property type="entry name" value="G_patch"/>
    <property type="match status" value="1"/>
</dbReference>
<feature type="region of interest" description="Disordered" evidence="1">
    <location>
        <begin position="135"/>
        <end position="158"/>
    </location>
</feature>
<comment type="caution">
    <text evidence="3">The sequence shown here is derived from an EMBL/GenBank/DDBJ whole genome shotgun (WGS) entry which is preliminary data.</text>
</comment>
<dbReference type="InterPro" id="IPR050656">
    <property type="entry name" value="PINX1"/>
</dbReference>
<organism evidence="3 4">
    <name type="scientific">Vitis vinifera</name>
    <name type="common">Grape</name>
    <dbReference type="NCBI Taxonomy" id="29760"/>
    <lineage>
        <taxon>Eukaryota</taxon>
        <taxon>Viridiplantae</taxon>
        <taxon>Streptophyta</taxon>
        <taxon>Embryophyta</taxon>
        <taxon>Tracheophyta</taxon>
        <taxon>Spermatophyta</taxon>
        <taxon>Magnoliopsida</taxon>
        <taxon>eudicotyledons</taxon>
        <taxon>Gunneridae</taxon>
        <taxon>Pentapetalae</taxon>
        <taxon>rosids</taxon>
        <taxon>Vitales</taxon>
        <taxon>Vitaceae</taxon>
        <taxon>Viteae</taxon>
        <taxon>Vitis</taxon>
    </lineage>
</organism>